<accession>A0ABS0J9B6</accession>
<feature type="domain" description="DUF8043" evidence="2">
    <location>
        <begin position="1"/>
        <end position="71"/>
    </location>
</feature>
<organism evidence="3 4">
    <name type="scientific">Nitratidesulfovibrio oxamicus</name>
    <dbReference type="NCBI Taxonomy" id="32016"/>
    <lineage>
        <taxon>Bacteria</taxon>
        <taxon>Pseudomonadati</taxon>
        <taxon>Thermodesulfobacteriota</taxon>
        <taxon>Desulfovibrionia</taxon>
        <taxon>Desulfovibrionales</taxon>
        <taxon>Desulfovibrionaceae</taxon>
        <taxon>Nitratidesulfovibrio</taxon>
    </lineage>
</organism>
<keyword evidence="4" id="KW-1185">Reference proteome</keyword>
<evidence type="ECO:0000259" key="2">
    <source>
        <dbReference type="Pfam" id="PF26159"/>
    </source>
</evidence>
<proteinExistence type="predicted"/>
<comment type="caution">
    <text evidence="3">The sequence shown here is derived from an EMBL/GenBank/DDBJ whole genome shotgun (WGS) entry which is preliminary data.</text>
</comment>
<reference evidence="3 4" key="1">
    <citation type="submission" date="2019-08" db="EMBL/GenBank/DDBJ databases">
        <authorList>
            <person name="Luo N."/>
        </authorList>
    </citation>
    <scope>NUCLEOTIDE SEQUENCE [LARGE SCALE GENOMIC DNA]</scope>
    <source>
        <strain evidence="3 4">NCIMB 9442</strain>
    </source>
</reference>
<dbReference type="InterPro" id="IPR058355">
    <property type="entry name" value="DUF8042"/>
</dbReference>
<name>A0ABS0J9B6_9BACT</name>
<sequence length="201" mass="23173">MIVIDGRQADIKLENFANLEEILVKVMEGSYLENRVVTDVLVNDEAFSEIYPHQAEDIEQRDIRSVEIRSMPVGEMAVNITRELYKVVQVMTDGARQVAGLFRQADDAEALDMFQDLLEVTRDFMGMIGVLRNEFSLRTTKDFSDNVERFSDQLGEMTEVLENEDWILLADLLEYEFLPACENWKKVIQALREDIRQASKG</sequence>
<dbReference type="Pfam" id="PF26154">
    <property type="entry name" value="DUF8042"/>
    <property type="match status" value="1"/>
</dbReference>
<evidence type="ECO:0000259" key="1">
    <source>
        <dbReference type="Pfam" id="PF26154"/>
    </source>
</evidence>
<dbReference type="EMBL" id="VRYY01000791">
    <property type="protein sequence ID" value="MBG3878939.1"/>
    <property type="molecule type" value="Genomic_DNA"/>
</dbReference>
<dbReference type="RefSeq" id="WP_012612674.1">
    <property type="nucleotide sequence ID" value="NZ_VRYY01000791.1"/>
</dbReference>
<feature type="domain" description="DUF8042" evidence="1">
    <location>
        <begin position="75"/>
        <end position="192"/>
    </location>
</feature>
<dbReference type="Pfam" id="PF26159">
    <property type="entry name" value="DUF8043"/>
    <property type="match status" value="1"/>
</dbReference>
<gene>
    <name evidence="3" type="ORF">FVW20_18545</name>
</gene>
<dbReference type="InterPro" id="IPR058356">
    <property type="entry name" value="DUF8043"/>
</dbReference>
<evidence type="ECO:0000313" key="3">
    <source>
        <dbReference type="EMBL" id="MBG3878939.1"/>
    </source>
</evidence>
<protein>
    <submittedName>
        <fullName evidence="3">Uncharacterized protein</fullName>
    </submittedName>
</protein>
<evidence type="ECO:0000313" key="4">
    <source>
        <dbReference type="Proteomes" id="UP001194469"/>
    </source>
</evidence>
<dbReference type="Proteomes" id="UP001194469">
    <property type="component" value="Unassembled WGS sequence"/>
</dbReference>